<keyword evidence="3" id="KW-1185">Reference proteome</keyword>
<dbReference type="EMBL" id="MU007117">
    <property type="protein sequence ID" value="KAF2419676.1"/>
    <property type="molecule type" value="Genomic_DNA"/>
</dbReference>
<evidence type="ECO:0000313" key="3">
    <source>
        <dbReference type="Proteomes" id="UP000800235"/>
    </source>
</evidence>
<comment type="caution">
    <text evidence="2">The sequence shown here is derived from an EMBL/GenBank/DDBJ whole genome shotgun (WGS) entry which is preliminary data.</text>
</comment>
<reference evidence="2" key="1">
    <citation type="journal article" date="2020" name="Stud. Mycol.">
        <title>101 Dothideomycetes genomes: a test case for predicting lifestyles and emergence of pathogens.</title>
        <authorList>
            <person name="Haridas S."/>
            <person name="Albert R."/>
            <person name="Binder M."/>
            <person name="Bloem J."/>
            <person name="Labutti K."/>
            <person name="Salamov A."/>
            <person name="Andreopoulos B."/>
            <person name="Baker S."/>
            <person name="Barry K."/>
            <person name="Bills G."/>
            <person name="Bluhm B."/>
            <person name="Cannon C."/>
            <person name="Castanera R."/>
            <person name="Culley D."/>
            <person name="Daum C."/>
            <person name="Ezra D."/>
            <person name="Gonzalez J."/>
            <person name="Henrissat B."/>
            <person name="Kuo A."/>
            <person name="Liang C."/>
            <person name="Lipzen A."/>
            <person name="Lutzoni F."/>
            <person name="Magnuson J."/>
            <person name="Mondo S."/>
            <person name="Nolan M."/>
            <person name="Ohm R."/>
            <person name="Pangilinan J."/>
            <person name="Park H.-J."/>
            <person name="Ramirez L."/>
            <person name="Alfaro M."/>
            <person name="Sun H."/>
            <person name="Tritt A."/>
            <person name="Yoshinaga Y."/>
            <person name="Zwiers L.-H."/>
            <person name="Turgeon B."/>
            <person name="Goodwin S."/>
            <person name="Spatafora J."/>
            <person name="Crous P."/>
            <person name="Grigoriev I."/>
        </authorList>
    </citation>
    <scope>NUCLEOTIDE SEQUENCE</scope>
    <source>
        <strain evidence="2">CBS 130266</strain>
    </source>
</reference>
<feature type="non-terminal residue" evidence="2">
    <location>
        <position position="181"/>
    </location>
</feature>
<dbReference type="Proteomes" id="UP000800235">
    <property type="component" value="Unassembled WGS sequence"/>
</dbReference>
<dbReference type="OrthoDB" id="4357141at2759"/>
<gene>
    <name evidence="2" type="ORF">EJ08DRAFT_705968</name>
</gene>
<evidence type="ECO:0000256" key="1">
    <source>
        <dbReference type="SAM" id="MobiDB-lite"/>
    </source>
</evidence>
<protein>
    <submittedName>
        <fullName evidence="2">Uncharacterized protein</fullName>
    </submittedName>
</protein>
<feature type="region of interest" description="Disordered" evidence="1">
    <location>
        <begin position="148"/>
        <end position="181"/>
    </location>
</feature>
<accession>A0A9P4NFQ2</accession>
<dbReference type="AlphaFoldDB" id="A0A9P4NFQ2"/>
<feature type="compositionally biased region" description="Basic and acidic residues" evidence="1">
    <location>
        <begin position="157"/>
        <end position="181"/>
    </location>
</feature>
<organism evidence="2 3">
    <name type="scientific">Tothia fuscella</name>
    <dbReference type="NCBI Taxonomy" id="1048955"/>
    <lineage>
        <taxon>Eukaryota</taxon>
        <taxon>Fungi</taxon>
        <taxon>Dikarya</taxon>
        <taxon>Ascomycota</taxon>
        <taxon>Pezizomycotina</taxon>
        <taxon>Dothideomycetes</taxon>
        <taxon>Pleosporomycetidae</taxon>
        <taxon>Venturiales</taxon>
        <taxon>Cylindrosympodiaceae</taxon>
        <taxon>Tothia</taxon>
    </lineage>
</organism>
<sequence length="181" mass="20353">MATGGLVKMLKREFYSLFKRAFESSFTEKNILSAWIQAGLQPFDPQVVLSRIRTTAKRPSTGTSKSSASSIFNPQNTQKVRQLIKRVNNNQPSRDVQMLSDAFITLATNNACLTTKVEGLTRAVNTAKQRQKKGIPVLPTLLLQPNEGKSQFWSPTKLKDEERITNAKKTAQEEEKIRKAE</sequence>
<proteinExistence type="predicted"/>
<evidence type="ECO:0000313" key="2">
    <source>
        <dbReference type="EMBL" id="KAF2419676.1"/>
    </source>
</evidence>
<name>A0A9P4NFQ2_9PEZI</name>